<keyword evidence="12" id="KW-0539">Nucleus</keyword>
<evidence type="ECO:0000256" key="16">
    <source>
        <dbReference type="ARBA" id="ARBA00067273"/>
    </source>
</evidence>
<evidence type="ECO:0000256" key="7">
    <source>
        <dbReference type="ARBA" id="ARBA00022801"/>
    </source>
</evidence>
<evidence type="ECO:0000259" key="20">
    <source>
        <dbReference type="Pfam" id="PF03061"/>
    </source>
</evidence>
<evidence type="ECO:0000256" key="2">
    <source>
        <dbReference type="ARBA" id="ARBA00004173"/>
    </source>
</evidence>
<dbReference type="InterPro" id="IPR029069">
    <property type="entry name" value="HotDog_dom_sf"/>
</dbReference>
<dbReference type="FunFam" id="3.10.129.10:FF:000021">
    <property type="entry name" value="Acyl-coenzyme A thioesterase 13"/>
    <property type="match status" value="1"/>
</dbReference>
<dbReference type="GO" id="GO:0005739">
    <property type="term" value="C:mitochondrion"/>
    <property type="evidence" value="ECO:0007669"/>
    <property type="project" value="UniProtKB-SubCell"/>
</dbReference>
<evidence type="ECO:0000256" key="8">
    <source>
        <dbReference type="ARBA" id="ARBA00022990"/>
    </source>
</evidence>
<dbReference type="InterPro" id="IPR039298">
    <property type="entry name" value="ACOT13"/>
</dbReference>
<evidence type="ECO:0000313" key="22">
    <source>
        <dbReference type="Proteomes" id="UP001206925"/>
    </source>
</evidence>
<dbReference type="GO" id="GO:0006629">
    <property type="term" value="P:lipid metabolic process"/>
    <property type="evidence" value="ECO:0007669"/>
    <property type="project" value="UniProtKB-KW"/>
</dbReference>
<dbReference type="InterPro" id="IPR006683">
    <property type="entry name" value="Thioestr_dom"/>
</dbReference>
<evidence type="ECO:0000256" key="19">
    <source>
        <dbReference type="SAM" id="MobiDB-lite"/>
    </source>
</evidence>
<evidence type="ECO:0000256" key="17">
    <source>
        <dbReference type="ARBA" id="ARBA00081533"/>
    </source>
</evidence>
<dbReference type="SUPFAM" id="SSF54637">
    <property type="entry name" value="Thioesterase/thiol ester dehydrase-isomerase"/>
    <property type="match status" value="1"/>
</dbReference>
<keyword evidence="8" id="KW-0007">Acetylation</keyword>
<reference evidence="21" key="1">
    <citation type="submission" date="2022-06" db="EMBL/GenBank/DDBJ databases">
        <title>Uncovering the hologenomic basis of an extraordinary plant invasion.</title>
        <authorList>
            <person name="Bieker V.C."/>
            <person name="Martin M.D."/>
            <person name="Gilbert T."/>
            <person name="Hodgins K."/>
            <person name="Battlay P."/>
            <person name="Petersen B."/>
            <person name="Wilson J."/>
        </authorList>
    </citation>
    <scope>NUCLEOTIDE SEQUENCE</scope>
    <source>
        <strain evidence="21">AA19_3_7</strain>
        <tissue evidence="21">Leaf</tissue>
    </source>
</reference>
<gene>
    <name evidence="21" type="ORF">M8C21_000973</name>
</gene>
<evidence type="ECO:0000256" key="12">
    <source>
        <dbReference type="ARBA" id="ARBA00023242"/>
    </source>
</evidence>
<evidence type="ECO:0000256" key="18">
    <source>
        <dbReference type="ARBA" id="ARBA00083956"/>
    </source>
</evidence>
<dbReference type="GO" id="GO:0005819">
    <property type="term" value="C:spindle"/>
    <property type="evidence" value="ECO:0007669"/>
    <property type="project" value="UniProtKB-SubCell"/>
</dbReference>
<dbReference type="Pfam" id="PF03061">
    <property type="entry name" value="4HBT"/>
    <property type="match status" value="1"/>
</dbReference>
<dbReference type="GO" id="GO:0005634">
    <property type="term" value="C:nucleus"/>
    <property type="evidence" value="ECO:0007669"/>
    <property type="project" value="UniProtKB-SubCell"/>
</dbReference>
<comment type="subunit">
    <text evidence="15">Homotetramer. Interacts with PCTP.</text>
</comment>
<evidence type="ECO:0000256" key="4">
    <source>
        <dbReference type="ARBA" id="ARBA00004514"/>
    </source>
</evidence>
<evidence type="ECO:0000256" key="11">
    <source>
        <dbReference type="ARBA" id="ARBA00023212"/>
    </source>
</evidence>
<evidence type="ECO:0000256" key="6">
    <source>
        <dbReference type="ARBA" id="ARBA00022490"/>
    </source>
</evidence>
<comment type="similarity">
    <text evidence="5">Belongs to the thioesterase PaaI family.</text>
</comment>
<evidence type="ECO:0000256" key="9">
    <source>
        <dbReference type="ARBA" id="ARBA00023098"/>
    </source>
</evidence>
<keyword evidence="6" id="KW-0963">Cytoplasm</keyword>
<feature type="compositionally biased region" description="Basic and acidic residues" evidence="19">
    <location>
        <begin position="1"/>
        <end position="14"/>
    </location>
</feature>
<dbReference type="Proteomes" id="UP001206925">
    <property type="component" value="Unassembled WGS sequence"/>
</dbReference>
<keyword evidence="9" id="KW-0443">Lipid metabolism</keyword>
<evidence type="ECO:0000313" key="21">
    <source>
        <dbReference type="EMBL" id="KAI7729685.1"/>
    </source>
</evidence>
<name>A0AAD5G5K3_AMBAR</name>
<evidence type="ECO:0000256" key="1">
    <source>
        <dbReference type="ARBA" id="ARBA00004123"/>
    </source>
</evidence>
<protein>
    <recommendedName>
        <fullName evidence="16">Acyl-coenzyme A thioesterase 13</fullName>
    </recommendedName>
    <alternativeName>
        <fullName evidence="17">Hotdog-fold thioesterase superfamily member 2</fullName>
    </alternativeName>
    <alternativeName>
        <fullName evidence="18">Thioesterase superfamily member 2</fullName>
    </alternativeName>
</protein>
<dbReference type="PANTHER" id="PTHR21660">
    <property type="entry name" value="THIOESTERASE SUPERFAMILY MEMBER-RELATED"/>
    <property type="match status" value="1"/>
</dbReference>
<keyword evidence="22" id="KW-1185">Reference proteome</keyword>
<dbReference type="AlphaFoldDB" id="A0AAD5G5K3"/>
<dbReference type="GO" id="GO:0047617">
    <property type="term" value="F:fatty acyl-CoA hydrolase activity"/>
    <property type="evidence" value="ECO:0007669"/>
    <property type="project" value="InterPro"/>
</dbReference>
<dbReference type="Gene3D" id="3.10.129.10">
    <property type="entry name" value="Hotdog Thioesterase"/>
    <property type="match status" value="1"/>
</dbReference>
<dbReference type="CDD" id="cd03443">
    <property type="entry name" value="PaaI_thioesterase"/>
    <property type="match status" value="1"/>
</dbReference>
<evidence type="ECO:0000256" key="10">
    <source>
        <dbReference type="ARBA" id="ARBA00023128"/>
    </source>
</evidence>
<evidence type="ECO:0000256" key="3">
    <source>
        <dbReference type="ARBA" id="ARBA00004186"/>
    </source>
</evidence>
<comment type="subcellular location">
    <subcellularLocation>
        <location evidence="3">Cytoplasm</location>
        <location evidence="3">Cytoskeleton</location>
        <location evidence="3">Spindle</location>
    </subcellularLocation>
    <subcellularLocation>
        <location evidence="4">Cytoplasm</location>
        <location evidence="4">Cytosol</location>
    </subcellularLocation>
    <subcellularLocation>
        <location evidence="2">Mitochondrion</location>
    </subcellularLocation>
    <subcellularLocation>
        <location evidence="1">Nucleus</location>
    </subcellularLocation>
</comment>
<comment type="catalytic activity">
    <reaction evidence="13">
        <text>a fatty acyl-CoA + H2O = a fatty acid + CoA + H(+)</text>
        <dbReference type="Rhea" id="RHEA:16781"/>
        <dbReference type="ChEBI" id="CHEBI:15377"/>
        <dbReference type="ChEBI" id="CHEBI:15378"/>
        <dbReference type="ChEBI" id="CHEBI:28868"/>
        <dbReference type="ChEBI" id="CHEBI:57287"/>
        <dbReference type="ChEBI" id="CHEBI:77636"/>
    </reaction>
    <physiologicalReaction direction="left-to-right" evidence="13">
        <dbReference type="Rhea" id="RHEA:16782"/>
    </physiologicalReaction>
</comment>
<accession>A0AAD5G5K3</accession>
<dbReference type="GO" id="GO:0005829">
    <property type="term" value="C:cytosol"/>
    <property type="evidence" value="ECO:0007669"/>
    <property type="project" value="UniProtKB-SubCell"/>
</dbReference>
<feature type="region of interest" description="Disordered" evidence="19">
    <location>
        <begin position="1"/>
        <end position="32"/>
    </location>
</feature>
<keyword evidence="7" id="KW-0378">Hydrolase</keyword>
<comment type="caution">
    <text evidence="21">The sequence shown here is derived from an EMBL/GenBank/DDBJ whole genome shotgun (WGS) entry which is preliminary data.</text>
</comment>
<organism evidence="21 22">
    <name type="scientific">Ambrosia artemisiifolia</name>
    <name type="common">Common ragweed</name>
    <dbReference type="NCBI Taxonomy" id="4212"/>
    <lineage>
        <taxon>Eukaryota</taxon>
        <taxon>Viridiplantae</taxon>
        <taxon>Streptophyta</taxon>
        <taxon>Embryophyta</taxon>
        <taxon>Tracheophyta</taxon>
        <taxon>Spermatophyta</taxon>
        <taxon>Magnoliopsida</taxon>
        <taxon>eudicotyledons</taxon>
        <taxon>Gunneridae</taxon>
        <taxon>Pentapetalae</taxon>
        <taxon>asterids</taxon>
        <taxon>campanulids</taxon>
        <taxon>Asterales</taxon>
        <taxon>Asteraceae</taxon>
        <taxon>Asteroideae</taxon>
        <taxon>Heliantheae alliance</taxon>
        <taxon>Heliantheae</taxon>
        <taxon>Ambrosia</taxon>
    </lineage>
</organism>
<dbReference type="PANTHER" id="PTHR21660:SF8">
    <property type="entry name" value="OS02G0521700 PROTEIN"/>
    <property type="match status" value="1"/>
</dbReference>
<feature type="domain" description="Thioesterase" evidence="20">
    <location>
        <begin position="79"/>
        <end position="126"/>
    </location>
</feature>
<evidence type="ECO:0000256" key="13">
    <source>
        <dbReference type="ARBA" id="ARBA00052976"/>
    </source>
</evidence>
<dbReference type="EMBL" id="JAMZMK010010939">
    <property type="protein sequence ID" value="KAI7729685.1"/>
    <property type="molecule type" value="Genomic_DNA"/>
</dbReference>
<evidence type="ECO:0000256" key="15">
    <source>
        <dbReference type="ARBA" id="ARBA00064709"/>
    </source>
</evidence>
<evidence type="ECO:0000256" key="5">
    <source>
        <dbReference type="ARBA" id="ARBA00008324"/>
    </source>
</evidence>
<sequence>MEKKKKQQNPREHLQVSQQDSDRVTQLTIPPQPPDALHSFYEDFTLRGIRVDRFQPGSISCSFTVPPRLTDRNGKLAVGAIANLVDEIGAVMVYEKDVPMNVSVDMSISYLSTANLSDELEISAKLLGGKGAVKGTLVVLKNKITGEIIAEGRHSLFSITRSKI</sequence>
<proteinExistence type="inferred from homology"/>
<feature type="compositionally biased region" description="Polar residues" evidence="19">
    <location>
        <begin position="15"/>
        <end position="29"/>
    </location>
</feature>
<keyword evidence="10" id="KW-0496">Mitochondrion</keyword>
<keyword evidence="11" id="KW-0206">Cytoskeleton</keyword>
<comment type="function">
    <text evidence="14">Catalyzes the hydrolysis of acyl-CoAs into free fatty acids and coenzyme A (CoASH), regulating their respective intracellular levels. Has acyl-CoA thioesterase activity towards medium (C12) and long-chain (C18) fatty acyl-CoA substrates. Can also hydrolyze 3-hydroxyphenylacetyl-CoA and 3,4-dihydroxyphenylacetyl-CoA (in vitro). May play a role in controlling adaptive thermogenesis.</text>
</comment>
<evidence type="ECO:0000256" key="14">
    <source>
        <dbReference type="ARBA" id="ARBA00058205"/>
    </source>
</evidence>